<feature type="transmembrane region" description="Helical" evidence="4">
    <location>
        <begin position="105"/>
        <end position="126"/>
    </location>
</feature>
<protein>
    <submittedName>
        <fullName evidence="6">MFS monocarboxylate transporter</fullName>
    </submittedName>
</protein>
<evidence type="ECO:0000313" key="7">
    <source>
        <dbReference type="Proteomes" id="UP000053958"/>
    </source>
</evidence>
<accession>A0A0F4Z5F0</accession>
<evidence type="ECO:0000256" key="2">
    <source>
        <dbReference type="ARBA" id="ARBA00006727"/>
    </source>
</evidence>
<comment type="similarity">
    <text evidence="2">Belongs to the major facilitator superfamily. Monocarboxylate porter (TC 2.A.1.13) family.</text>
</comment>
<evidence type="ECO:0000259" key="5">
    <source>
        <dbReference type="PROSITE" id="PS50850"/>
    </source>
</evidence>
<reference evidence="6 7" key="1">
    <citation type="submission" date="2015-04" db="EMBL/GenBank/DDBJ databases">
        <authorList>
            <person name="Heijne W.H."/>
            <person name="Fedorova N.D."/>
            <person name="Nierman W.C."/>
            <person name="Vollebregt A.W."/>
            <person name="Zhao Z."/>
            <person name="Wu L."/>
            <person name="Kumar M."/>
            <person name="Stam H."/>
            <person name="van den Berg M.A."/>
            <person name="Pel H.J."/>
        </authorList>
    </citation>
    <scope>NUCLEOTIDE SEQUENCE [LARGE SCALE GENOMIC DNA]</scope>
    <source>
        <strain evidence="6 7">CBS 393.64</strain>
    </source>
</reference>
<gene>
    <name evidence="6" type="ORF">T310_0628</name>
</gene>
<feature type="transmembrane region" description="Helical" evidence="4">
    <location>
        <begin position="318"/>
        <end position="338"/>
    </location>
</feature>
<sequence>MRIQHEMDKTNLPTESEPPMSPDVVHHPKPQSPSEFTTRANLTLAGSFGVMFCTVGFGNAFGVFQEYYEASLLSNESESNVSWLGSINIFLLFAGSLFTGPILDLFGPVIMFWLGSIATAFSMMMTSLCKEFWQFILAQGILLGLSMTLLVCPAVALVSQYFRKRRAVAVGVTVAGSSIGGVVWPIIVNELLKKPNIGFGWTMRISGFIMLVILVVSSIIARSPEKQNKSDAEKQQSTPAGNRKWDWTIVKTPAMLLTALGFFFNYLGMFSPFFFVTSYAVTRGFSQNLAFYTVSILNGGSFFGRVLPGLVADRYGKFNLCIIMTAFSGIIALCWTTATSVAGLVIFSAAYGFASGGILSLQQACAAQLATPQTMGTALGFVMTAAALASLAGIPVSGELAGKYGYLPLSIYSGVSLLTGAVVLFFAKLVQNRDLRAVV</sequence>
<dbReference type="SUPFAM" id="SSF103473">
    <property type="entry name" value="MFS general substrate transporter"/>
    <property type="match status" value="1"/>
</dbReference>
<feature type="transmembrane region" description="Helical" evidence="4">
    <location>
        <begin position="406"/>
        <end position="427"/>
    </location>
</feature>
<proteinExistence type="inferred from homology"/>
<feature type="transmembrane region" description="Helical" evidence="4">
    <location>
        <begin position="289"/>
        <end position="311"/>
    </location>
</feature>
<dbReference type="PANTHER" id="PTHR11360:SF250">
    <property type="entry name" value="MFS-TYPE TRANSPORTER AFUA_1G00970"/>
    <property type="match status" value="1"/>
</dbReference>
<feature type="transmembrane region" description="Helical" evidence="4">
    <location>
        <begin position="199"/>
        <end position="221"/>
    </location>
</feature>
<dbReference type="OrthoDB" id="6499973at2759"/>
<evidence type="ECO:0000313" key="6">
    <source>
        <dbReference type="EMBL" id="KKA25311.1"/>
    </source>
</evidence>
<dbReference type="GO" id="GO:0016020">
    <property type="term" value="C:membrane"/>
    <property type="evidence" value="ECO:0007669"/>
    <property type="project" value="UniProtKB-SubCell"/>
</dbReference>
<dbReference type="RefSeq" id="XP_013331923.1">
    <property type="nucleotide sequence ID" value="XM_013476469.1"/>
</dbReference>
<dbReference type="GeneID" id="25312682"/>
<dbReference type="InterPro" id="IPR011701">
    <property type="entry name" value="MFS"/>
</dbReference>
<keyword evidence="7" id="KW-1185">Reference proteome</keyword>
<dbReference type="Gene3D" id="1.20.1250.20">
    <property type="entry name" value="MFS general substrate transporter like domains"/>
    <property type="match status" value="2"/>
</dbReference>
<evidence type="ECO:0000256" key="3">
    <source>
        <dbReference type="SAM" id="MobiDB-lite"/>
    </source>
</evidence>
<organism evidence="6 7">
    <name type="scientific">Rasamsonia emersonii (strain ATCC 16479 / CBS 393.64 / IMI 116815)</name>
    <dbReference type="NCBI Taxonomy" id="1408163"/>
    <lineage>
        <taxon>Eukaryota</taxon>
        <taxon>Fungi</taxon>
        <taxon>Dikarya</taxon>
        <taxon>Ascomycota</taxon>
        <taxon>Pezizomycotina</taxon>
        <taxon>Eurotiomycetes</taxon>
        <taxon>Eurotiomycetidae</taxon>
        <taxon>Eurotiales</taxon>
        <taxon>Trichocomaceae</taxon>
        <taxon>Rasamsonia</taxon>
    </lineage>
</organism>
<comment type="caution">
    <text evidence="6">The sequence shown here is derived from an EMBL/GenBank/DDBJ whole genome shotgun (WGS) entry which is preliminary data.</text>
</comment>
<feature type="region of interest" description="Disordered" evidence="3">
    <location>
        <begin position="1"/>
        <end position="34"/>
    </location>
</feature>
<dbReference type="InterPro" id="IPR020846">
    <property type="entry name" value="MFS_dom"/>
</dbReference>
<dbReference type="AlphaFoldDB" id="A0A0F4Z5F0"/>
<dbReference type="InterPro" id="IPR050327">
    <property type="entry name" value="Proton-linked_MCT"/>
</dbReference>
<dbReference type="EMBL" id="LASV01000025">
    <property type="protein sequence ID" value="KKA25311.1"/>
    <property type="molecule type" value="Genomic_DNA"/>
</dbReference>
<evidence type="ECO:0000256" key="1">
    <source>
        <dbReference type="ARBA" id="ARBA00004141"/>
    </source>
</evidence>
<feature type="transmembrane region" description="Helical" evidence="4">
    <location>
        <begin position="81"/>
        <end position="98"/>
    </location>
</feature>
<dbReference type="Proteomes" id="UP000053958">
    <property type="component" value="Unassembled WGS sequence"/>
</dbReference>
<comment type="subcellular location">
    <subcellularLocation>
        <location evidence="1">Membrane</location>
        <topology evidence="1">Multi-pass membrane protein</topology>
    </subcellularLocation>
</comment>
<keyword evidence="4" id="KW-1133">Transmembrane helix</keyword>
<dbReference type="PROSITE" id="PS50850">
    <property type="entry name" value="MFS"/>
    <property type="match status" value="1"/>
</dbReference>
<feature type="transmembrane region" description="Helical" evidence="4">
    <location>
        <begin position="254"/>
        <end position="277"/>
    </location>
</feature>
<feature type="transmembrane region" description="Helical" evidence="4">
    <location>
        <begin position="167"/>
        <end position="187"/>
    </location>
</feature>
<dbReference type="PANTHER" id="PTHR11360">
    <property type="entry name" value="MONOCARBOXYLATE TRANSPORTER"/>
    <property type="match status" value="1"/>
</dbReference>
<dbReference type="InterPro" id="IPR036259">
    <property type="entry name" value="MFS_trans_sf"/>
</dbReference>
<dbReference type="GO" id="GO:0022857">
    <property type="term" value="F:transmembrane transporter activity"/>
    <property type="evidence" value="ECO:0007669"/>
    <property type="project" value="InterPro"/>
</dbReference>
<feature type="transmembrane region" description="Helical" evidence="4">
    <location>
        <begin position="344"/>
        <end position="362"/>
    </location>
</feature>
<feature type="transmembrane region" description="Helical" evidence="4">
    <location>
        <begin position="374"/>
        <end position="394"/>
    </location>
</feature>
<evidence type="ECO:0000256" key="4">
    <source>
        <dbReference type="SAM" id="Phobius"/>
    </source>
</evidence>
<name>A0A0F4Z5F0_RASE3</name>
<keyword evidence="4" id="KW-0472">Membrane</keyword>
<dbReference type="Pfam" id="PF07690">
    <property type="entry name" value="MFS_1"/>
    <property type="match status" value="1"/>
</dbReference>
<dbReference type="CDD" id="cd17352">
    <property type="entry name" value="MFS_MCT_SLC16"/>
    <property type="match status" value="1"/>
</dbReference>
<keyword evidence="4" id="KW-0812">Transmembrane</keyword>
<feature type="transmembrane region" description="Helical" evidence="4">
    <location>
        <begin position="42"/>
        <end position="61"/>
    </location>
</feature>
<feature type="domain" description="Major facilitator superfamily (MFS) profile" evidence="5">
    <location>
        <begin position="42"/>
        <end position="431"/>
    </location>
</feature>
<feature type="transmembrane region" description="Helical" evidence="4">
    <location>
        <begin position="132"/>
        <end position="155"/>
    </location>
</feature>